<dbReference type="Gene3D" id="3.40.50.300">
    <property type="entry name" value="P-loop containing nucleotide triphosphate hydrolases"/>
    <property type="match status" value="1"/>
</dbReference>
<dbReference type="PROSITE" id="PS00211">
    <property type="entry name" value="ABC_TRANSPORTER_1"/>
    <property type="match status" value="1"/>
</dbReference>
<evidence type="ECO:0000313" key="12">
    <source>
        <dbReference type="EMBL" id="GAX75876.1"/>
    </source>
</evidence>
<dbReference type="SMART" id="SM00382">
    <property type="entry name" value="AAA"/>
    <property type="match status" value="1"/>
</dbReference>
<evidence type="ECO:0000256" key="5">
    <source>
        <dbReference type="ARBA" id="ARBA00022741"/>
    </source>
</evidence>
<dbReference type="GO" id="GO:0005319">
    <property type="term" value="F:lipid transporter activity"/>
    <property type="evidence" value="ECO:0007669"/>
    <property type="project" value="TreeGrafter"/>
</dbReference>
<evidence type="ECO:0000256" key="2">
    <source>
        <dbReference type="ARBA" id="ARBA00008526"/>
    </source>
</evidence>
<keyword evidence="6" id="KW-0067">ATP-binding</keyword>
<comment type="similarity">
    <text evidence="2">Belongs to the ABC transporter superfamily. ABCA family. CPR flippase (TC 3.A.1.211) subfamily.</text>
</comment>
<keyword evidence="7 10" id="KW-1133">Transmembrane helix</keyword>
<proteinExistence type="inferred from homology"/>
<dbReference type="InterPro" id="IPR027417">
    <property type="entry name" value="P-loop_NTPase"/>
</dbReference>
<dbReference type="FunFam" id="3.40.50.300:FF:000665">
    <property type="entry name" value="ABC transporter A family member 2"/>
    <property type="match status" value="1"/>
</dbReference>
<dbReference type="STRING" id="1157962.A0A250WYM1"/>
<keyword evidence="3" id="KW-0813">Transport</keyword>
<keyword evidence="13" id="KW-1185">Reference proteome</keyword>
<feature type="transmembrane region" description="Helical" evidence="10">
    <location>
        <begin position="422"/>
        <end position="450"/>
    </location>
</feature>
<dbReference type="PROSITE" id="PS50893">
    <property type="entry name" value="ABC_TRANSPORTER_2"/>
    <property type="match status" value="1"/>
</dbReference>
<dbReference type="CDD" id="cd03263">
    <property type="entry name" value="ABC_subfamily_A"/>
    <property type="match status" value="1"/>
</dbReference>
<comment type="caution">
    <text evidence="12">The sequence shown here is derived from an EMBL/GenBank/DDBJ whole genome shotgun (WGS) entry which is preliminary data.</text>
</comment>
<feature type="transmembrane region" description="Helical" evidence="10">
    <location>
        <begin position="383"/>
        <end position="402"/>
    </location>
</feature>
<dbReference type="InterPro" id="IPR017871">
    <property type="entry name" value="ABC_transporter-like_CS"/>
</dbReference>
<evidence type="ECO:0000256" key="7">
    <source>
        <dbReference type="ARBA" id="ARBA00022989"/>
    </source>
</evidence>
<dbReference type="InterPro" id="IPR026082">
    <property type="entry name" value="ABCA"/>
</dbReference>
<keyword evidence="8 10" id="KW-0472">Membrane</keyword>
<dbReference type="GO" id="GO:0005524">
    <property type="term" value="F:ATP binding"/>
    <property type="evidence" value="ECO:0007669"/>
    <property type="project" value="UniProtKB-KW"/>
</dbReference>
<dbReference type="GO" id="GO:0016887">
    <property type="term" value="F:ATP hydrolysis activity"/>
    <property type="evidence" value="ECO:0007669"/>
    <property type="project" value="InterPro"/>
</dbReference>
<keyword evidence="5" id="KW-0547">Nucleotide-binding</keyword>
<dbReference type="Pfam" id="PF00005">
    <property type="entry name" value="ABC_tran"/>
    <property type="match status" value="1"/>
</dbReference>
<dbReference type="AlphaFoldDB" id="A0A250WYM1"/>
<keyword evidence="4 10" id="KW-0812">Transmembrane</keyword>
<feature type="region of interest" description="Disordered" evidence="9">
    <location>
        <begin position="762"/>
        <end position="793"/>
    </location>
</feature>
<organism evidence="12 13">
    <name type="scientific">Chlamydomonas eustigma</name>
    <dbReference type="NCBI Taxonomy" id="1157962"/>
    <lineage>
        <taxon>Eukaryota</taxon>
        <taxon>Viridiplantae</taxon>
        <taxon>Chlorophyta</taxon>
        <taxon>core chlorophytes</taxon>
        <taxon>Chlorophyceae</taxon>
        <taxon>CS clade</taxon>
        <taxon>Chlamydomonadales</taxon>
        <taxon>Chlamydomonadaceae</taxon>
        <taxon>Chlamydomonas</taxon>
    </lineage>
</organism>
<evidence type="ECO:0000256" key="6">
    <source>
        <dbReference type="ARBA" id="ARBA00022840"/>
    </source>
</evidence>
<feature type="transmembrane region" description="Helical" evidence="10">
    <location>
        <begin position="565"/>
        <end position="585"/>
    </location>
</feature>
<accession>A0A250WYM1</accession>
<dbReference type="SUPFAM" id="SSF52540">
    <property type="entry name" value="P-loop containing nucleoside triphosphate hydrolases"/>
    <property type="match status" value="1"/>
</dbReference>
<evidence type="ECO:0000256" key="3">
    <source>
        <dbReference type="ARBA" id="ARBA00022448"/>
    </source>
</evidence>
<feature type="domain" description="ABC transporter" evidence="11">
    <location>
        <begin position="880"/>
        <end position="1116"/>
    </location>
</feature>
<evidence type="ECO:0000256" key="10">
    <source>
        <dbReference type="SAM" id="Phobius"/>
    </source>
</evidence>
<dbReference type="InterPro" id="IPR013525">
    <property type="entry name" value="ABC2_TM"/>
</dbReference>
<reference evidence="12 13" key="1">
    <citation type="submission" date="2017-08" db="EMBL/GenBank/DDBJ databases">
        <title>Acidophilic green algal genome provides insights into adaptation to an acidic environment.</title>
        <authorList>
            <person name="Hirooka S."/>
            <person name="Hirose Y."/>
            <person name="Kanesaki Y."/>
            <person name="Higuchi S."/>
            <person name="Fujiwara T."/>
            <person name="Onuma R."/>
            <person name="Era A."/>
            <person name="Ohbayashi R."/>
            <person name="Uzuka A."/>
            <person name="Nozaki H."/>
            <person name="Yoshikawa H."/>
            <person name="Miyagishima S.Y."/>
        </authorList>
    </citation>
    <scope>NUCLEOTIDE SEQUENCE [LARGE SCALE GENOMIC DNA]</scope>
    <source>
        <strain evidence="12 13">NIES-2499</strain>
    </source>
</reference>
<evidence type="ECO:0000313" key="13">
    <source>
        <dbReference type="Proteomes" id="UP000232323"/>
    </source>
</evidence>
<evidence type="ECO:0000259" key="11">
    <source>
        <dbReference type="PROSITE" id="PS50893"/>
    </source>
</evidence>
<sequence length="1204" mass="131434">MQSLVLKLILSSPDFHCGCQCLSCCVSNNDGTDSCTSLETGYCDSDNGFTCKKSNNSNCGVQFSSDLQAVWCEIPHPSSWPPVMKVPIPTSRAEPWNPDIGLYYTGVNSEVASAAANSMFGQLEISPFDLPKAEATLQGLISPAGDEVYGYLLSLLGFQFANFAGPPSDYYIDTAFISGAATPQDANVLYAVLPNGTCSASGMSANYSYPVKDFLLNYFSQQYPLLAPLLKAEIDANWPAANATGGLSSFFSSILLSCMDAYMVPAASAAMINEILYCGWRGSRCHGTSKISAYTAAFDYVNTSGPSNLELNVWYNLTLPASESQPTNYRVVSLLNYAVAGWARATTGVSSLVSNSIMVLGLMSFPRTASSVPFDFSSLLGPLFYTWVVQLLLPTFLEMLVYEKQQRLRTIMKMHGLGDWAYWVVTYCWFMILYCCYMIVFMLCGSIIGLSLFTKNNYGIQIILYIIFGNTMIAFAFVLSCFFTSARTAVVFAYLYVLATGLLGWEPITNFMNENRWYCVLLELVPGFALYRGLYELGSYSLFAINANQYGMTLSDLFDQGNGTIIAWVILLVEWPIFMVLAVYLEQVLGNGAGARQHPLFFMKYFKKTGGQVQEEQQITSSMEETPDLPASNFKLVATPKARKQDHLGVGATGLEEGQIRFKKLQEREEQVPAGGELLIKAEYLDGLQPIQRLGRSSYQPPGQALEMGSTGAAAVEGREREVEMPAFLRPAPALVVDSSPQEGGTPSSLLPVTASKCSTIYPPTNPLTTSSSSSCQSSPRVPGEAEQPASVAMHNSASARLDVGVSTDSIKIRIEESECLTHQNARSKACLNPQEDCSPIDHCEMGHMFEEGHDVEAERLRVEELAALSQGESVDDHLILARGLQKTYPWTGRLGAKRNAVRDLTLAVRKGECFGLLGPNGAGKSTCINMLTGFLDPTGGSAKIAGMDIFRNLSEIYPLMGVCPQDNLIWEQMTAREHLGFYGRLKGLTGESLKNAVCAALKSVNLWDAADRLAGTFSGGMKRRLCVAISFIGTPRVVYLDEPSTGLDPASRHGLWDVVKANKADKAVILTTHSMEEAEMLCDRLGIFVDGKMVCIGNPKEITNRFASYLLLTISVSYGDVDKAREIVRSMSPAALETYSVGGTLRYELPKSDISLSGVYITMASAKDAMTILDWGVSNSTLEDVFIKLSKKYGSNSIEHFDH</sequence>
<name>A0A250WYM1_9CHLO</name>
<evidence type="ECO:0000256" key="4">
    <source>
        <dbReference type="ARBA" id="ARBA00022692"/>
    </source>
</evidence>
<dbReference type="Pfam" id="PF24526">
    <property type="entry name" value="ABCA12_C"/>
    <property type="match status" value="1"/>
</dbReference>
<feature type="transmembrane region" description="Helical" evidence="10">
    <location>
        <begin position="462"/>
        <end position="483"/>
    </location>
</feature>
<dbReference type="Proteomes" id="UP000232323">
    <property type="component" value="Unassembled WGS sequence"/>
</dbReference>
<evidence type="ECO:0000256" key="9">
    <source>
        <dbReference type="SAM" id="MobiDB-lite"/>
    </source>
</evidence>
<dbReference type="InterPro" id="IPR003439">
    <property type="entry name" value="ABC_transporter-like_ATP-bd"/>
</dbReference>
<feature type="transmembrane region" description="Helical" evidence="10">
    <location>
        <begin position="490"/>
        <end position="508"/>
    </location>
</feature>
<feature type="transmembrane region" description="Helical" evidence="10">
    <location>
        <begin position="528"/>
        <end position="545"/>
    </location>
</feature>
<dbReference type="EMBL" id="BEGY01000014">
    <property type="protein sequence ID" value="GAX75876.1"/>
    <property type="molecule type" value="Genomic_DNA"/>
</dbReference>
<evidence type="ECO:0000256" key="1">
    <source>
        <dbReference type="ARBA" id="ARBA00004141"/>
    </source>
</evidence>
<dbReference type="InterPro" id="IPR003593">
    <property type="entry name" value="AAA+_ATPase"/>
</dbReference>
<comment type="subcellular location">
    <subcellularLocation>
        <location evidence="1">Membrane</location>
        <topology evidence="1">Multi-pass membrane protein</topology>
    </subcellularLocation>
</comment>
<gene>
    <name evidence="12" type="ORF">CEUSTIGMA_g3319.t1</name>
</gene>
<dbReference type="GO" id="GO:0140359">
    <property type="term" value="F:ABC-type transporter activity"/>
    <property type="evidence" value="ECO:0007669"/>
    <property type="project" value="InterPro"/>
</dbReference>
<dbReference type="OrthoDB" id="8061355at2759"/>
<dbReference type="GO" id="GO:0016020">
    <property type="term" value="C:membrane"/>
    <property type="evidence" value="ECO:0007669"/>
    <property type="project" value="UniProtKB-SubCell"/>
</dbReference>
<dbReference type="Pfam" id="PF12698">
    <property type="entry name" value="ABC2_membrane_3"/>
    <property type="match status" value="1"/>
</dbReference>
<protein>
    <recommendedName>
        <fullName evidence="11">ABC transporter domain-containing protein</fullName>
    </recommendedName>
</protein>
<evidence type="ECO:0000256" key="8">
    <source>
        <dbReference type="ARBA" id="ARBA00023136"/>
    </source>
</evidence>
<dbReference type="PANTHER" id="PTHR19229:SF154">
    <property type="entry name" value="ABC TRANSPORTER A FAMILY MEMBER 3-RELATED"/>
    <property type="match status" value="1"/>
</dbReference>
<dbReference type="PANTHER" id="PTHR19229">
    <property type="entry name" value="ATP-BINDING CASSETTE TRANSPORTER SUBFAMILY A ABCA"/>
    <property type="match status" value="1"/>
</dbReference>